<evidence type="ECO:0000256" key="4">
    <source>
        <dbReference type="SAM" id="MobiDB-lite"/>
    </source>
</evidence>
<feature type="compositionally biased region" description="Gly residues" evidence="4">
    <location>
        <begin position="505"/>
        <end position="516"/>
    </location>
</feature>
<dbReference type="PRINTS" id="PR00038">
    <property type="entry name" value="HTHLUXR"/>
</dbReference>
<feature type="region of interest" description="Disordered" evidence="4">
    <location>
        <begin position="646"/>
        <end position="673"/>
    </location>
</feature>
<dbReference type="InterPro" id="IPR059106">
    <property type="entry name" value="WHD_MalT"/>
</dbReference>
<dbReference type="Gene3D" id="1.25.40.10">
    <property type="entry name" value="Tetratricopeptide repeat domain"/>
    <property type="match status" value="1"/>
</dbReference>
<dbReference type="Pfam" id="PF00196">
    <property type="entry name" value="GerE"/>
    <property type="match status" value="1"/>
</dbReference>
<dbReference type="Proteomes" id="UP001501470">
    <property type="component" value="Unassembled WGS sequence"/>
</dbReference>
<dbReference type="SMART" id="SM00421">
    <property type="entry name" value="HTH_LUXR"/>
    <property type="match status" value="1"/>
</dbReference>
<dbReference type="SUPFAM" id="SSF46894">
    <property type="entry name" value="C-terminal effector domain of the bipartite response regulators"/>
    <property type="match status" value="1"/>
</dbReference>
<reference evidence="6 7" key="1">
    <citation type="journal article" date="2019" name="Int. J. Syst. Evol. Microbiol.">
        <title>The Global Catalogue of Microorganisms (GCM) 10K type strain sequencing project: providing services to taxonomists for standard genome sequencing and annotation.</title>
        <authorList>
            <consortium name="The Broad Institute Genomics Platform"/>
            <consortium name="The Broad Institute Genome Sequencing Center for Infectious Disease"/>
            <person name="Wu L."/>
            <person name="Ma J."/>
        </authorList>
    </citation>
    <scope>NUCLEOTIDE SEQUENCE [LARGE SCALE GENOMIC DNA]</scope>
    <source>
        <strain evidence="6 7">JCM 15933</strain>
    </source>
</reference>
<sequence length="1103" mass="112638">MRAPLTLVTAPAGWGKTAALVAWARTVRIGDEVPVVSWVTAHSPDGADVPGRLRGALSAGDHAAPAGDLKPDLYAEDLPRAVDALDRPHVVVVDDVREISDQAALAELESLVRHGMGRLHLVLSCRRDPALPLYRWRVNGSLTEVRTTDLSLTIAETAQLLAAHDVVLPGSTLYALHSMTEGWPAGVRLAAMAMRGHPEPERVLDDGGAYSTAVGDFLTGEVIETLPADTRRLLLDTAVATRLNAGLVEAITGRDDGARVLAELKGSNAFLTRNAGPGGWYRFHPLFARTLHSELQRRNPERVAELHRRAAAWHSTYGIPAEAMRHALLAEDWTGAVETLDRHWPDIVGGVRYDRPHEAAPHPPAGDEHADPRLALAFAAERLRVGDLEGTRDYLRRSNRAADTPPTSSTGPTNPTAPTATGPTATGPTASSPTTTGPAANGTTTTATNPTGPTATGTSATGTPATGTNGPTTSTPASTTGTTSTGPAATATSGGGAGTTDAPGRDGGNSPAGGAGATSTNGTNGGNGNGETAPASATTTNTGTAFVTNTNGTNGIVTNASGGDGGKSTGTGPANVAATGGSAGGTSASGPAGMNRAAYGMGANGPTGNVGATVGRSGPAGSGVPAALHVPAANGGGATAVMTAPAPSGTSAGTPAAGPVAAAGGTSKEPAAAKAPARVSARMMAGFMAAEAWLSGDPRRTLAALGELNRPEDQTDEVRALSMLDEGAARLRLGELAAAGSPLHGALVLAQRTGMAQTQVCAAAQLSVLEAARGRLRAAARLGRQALVTADRFGITDATDLGWVRMALASVYGEWDRIAEADRLLDEGLDLAAGDPDLLVAIATVRAKLRHGSGRLAAALEVLHTARRELGGAPLTPSVERALALTEAELRISGGDLGAARRLVATGGDPDVYPGWAACVDASAALVEGKAAAAASTAQQYATPSVDTALTWTVHAAILTSLAGRALGDRNRVLRGLEVALDIAEEESFRRPFLVGGHPVRDLLANFAPLLPVYHPLAAELAAGSSPLAGGGRGADGSLVEPLTERELTVLRYLQGTMSNLEIASTLYVSVNTVKTHVKNIYRKLHAGRRREAVERARELRLL</sequence>
<keyword evidence="2" id="KW-0238">DNA-binding</keyword>
<feature type="compositionally biased region" description="Low complexity" evidence="4">
    <location>
        <begin position="577"/>
        <end position="589"/>
    </location>
</feature>
<evidence type="ECO:0000313" key="7">
    <source>
        <dbReference type="Proteomes" id="UP001501470"/>
    </source>
</evidence>
<name>A0ABN2ANA3_9ACTN</name>
<evidence type="ECO:0000256" key="2">
    <source>
        <dbReference type="ARBA" id="ARBA00023125"/>
    </source>
</evidence>
<dbReference type="InterPro" id="IPR016032">
    <property type="entry name" value="Sig_transdc_resp-reg_C-effctor"/>
</dbReference>
<protein>
    <recommendedName>
        <fullName evidence="5">HTH luxR-type domain-containing protein</fullName>
    </recommendedName>
</protein>
<dbReference type="InterPro" id="IPR036388">
    <property type="entry name" value="WH-like_DNA-bd_sf"/>
</dbReference>
<dbReference type="InterPro" id="IPR011990">
    <property type="entry name" value="TPR-like_helical_dom_sf"/>
</dbReference>
<dbReference type="Gene3D" id="1.10.10.10">
    <property type="entry name" value="Winged helix-like DNA-binding domain superfamily/Winged helix DNA-binding domain"/>
    <property type="match status" value="1"/>
</dbReference>
<comment type="caution">
    <text evidence="6">The sequence shown here is derived from an EMBL/GenBank/DDBJ whole genome shotgun (WGS) entry which is preliminary data.</text>
</comment>
<evidence type="ECO:0000256" key="3">
    <source>
        <dbReference type="ARBA" id="ARBA00023163"/>
    </source>
</evidence>
<accession>A0ABN2ANA3</accession>
<evidence type="ECO:0000259" key="5">
    <source>
        <dbReference type="PROSITE" id="PS50043"/>
    </source>
</evidence>
<keyword evidence="3" id="KW-0804">Transcription</keyword>
<dbReference type="EMBL" id="BAAAQD010000008">
    <property type="protein sequence ID" value="GAA1522973.1"/>
    <property type="molecule type" value="Genomic_DNA"/>
</dbReference>
<dbReference type="SUPFAM" id="SSF48452">
    <property type="entry name" value="TPR-like"/>
    <property type="match status" value="1"/>
</dbReference>
<dbReference type="CDD" id="cd06170">
    <property type="entry name" value="LuxR_C_like"/>
    <property type="match status" value="1"/>
</dbReference>
<dbReference type="InterPro" id="IPR041617">
    <property type="entry name" value="TPR_MalT"/>
</dbReference>
<evidence type="ECO:0000313" key="6">
    <source>
        <dbReference type="EMBL" id="GAA1522973.1"/>
    </source>
</evidence>
<dbReference type="InterPro" id="IPR000792">
    <property type="entry name" value="Tscrpt_reg_LuxR_C"/>
</dbReference>
<organism evidence="6 7">
    <name type="scientific">Dactylosporangium maewongense</name>
    <dbReference type="NCBI Taxonomy" id="634393"/>
    <lineage>
        <taxon>Bacteria</taxon>
        <taxon>Bacillati</taxon>
        <taxon>Actinomycetota</taxon>
        <taxon>Actinomycetes</taxon>
        <taxon>Micromonosporales</taxon>
        <taxon>Micromonosporaceae</taxon>
        <taxon>Dactylosporangium</taxon>
    </lineage>
</organism>
<feature type="compositionally biased region" description="Low complexity" evidence="4">
    <location>
        <begin position="401"/>
        <end position="492"/>
    </location>
</feature>
<evidence type="ECO:0000256" key="1">
    <source>
        <dbReference type="ARBA" id="ARBA00023015"/>
    </source>
</evidence>
<keyword evidence="1" id="KW-0805">Transcription regulation</keyword>
<dbReference type="PANTHER" id="PTHR44688">
    <property type="entry name" value="DNA-BINDING TRANSCRIPTIONAL ACTIVATOR DEVR_DOSR"/>
    <property type="match status" value="1"/>
</dbReference>
<proteinExistence type="predicted"/>
<dbReference type="Pfam" id="PF17874">
    <property type="entry name" value="TPR_MalT"/>
    <property type="match status" value="1"/>
</dbReference>
<dbReference type="PROSITE" id="PS50043">
    <property type="entry name" value="HTH_LUXR_2"/>
    <property type="match status" value="1"/>
</dbReference>
<feature type="compositionally biased region" description="Low complexity" evidence="4">
    <location>
        <begin position="530"/>
        <end position="561"/>
    </location>
</feature>
<keyword evidence="7" id="KW-1185">Reference proteome</keyword>
<dbReference type="PANTHER" id="PTHR44688:SF16">
    <property type="entry name" value="DNA-BINDING TRANSCRIPTIONAL ACTIVATOR DEVR_DOSR"/>
    <property type="match status" value="1"/>
</dbReference>
<feature type="domain" description="HTH luxR-type" evidence="5">
    <location>
        <begin position="1036"/>
        <end position="1101"/>
    </location>
</feature>
<feature type="region of interest" description="Disordered" evidence="4">
    <location>
        <begin position="389"/>
        <end position="589"/>
    </location>
</feature>
<gene>
    <name evidence="6" type="ORF">GCM10009827_044180</name>
</gene>
<dbReference type="Pfam" id="PF25873">
    <property type="entry name" value="WHD_MalT"/>
    <property type="match status" value="1"/>
</dbReference>